<dbReference type="RefSeq" id="WP_263713675.1">
    <property type="nucleotide sequence ID" value="NZ_JAOWKX010000010.1"/>
</dbReference>
<dbReference type="SUPFAM" id="SSF48452">
    <property type="entry name" value="TPR-like"/>
    <property type="match status" value="1"/>
</dbReference>
<dbReference type="InterPro" id="IPR011990">
    <property type="entry name" value="TPR-like_helical_dom_sf"/>
</dbReference>
<evidence type="ECO:0000313" key="3">
    <source>
        <dbReference type="EMBL" id="MCV2886388.1"/>
    </source>
</evidence>
<dbReference type="Pfam" id="PF12770">
    <property type="entry name" value="CHAT"/>
    <property type="match status" value="1"/>
</dbReference>
<evidence type="ECO:0000313" key="4">
    <source>
        <dbReference type="Proteomes" id="UP001652504"/>
    </source>
</evidence>
<dbReference type="Gene3D" id="1.25.40.10">
    <property type="entry name" value="Tetratricopeptide repeat domain"/>
    <property type="match status" value="1"/>
</dbReference>
<organism evidence="3 4">
    <name type="scientific">Fluctibacter corallii</name>
    <dbReference type="NCBI Taxonomy" id="2984329"/>
    <lineage>
        <taxon>Bacteria</taxon>
        <taxon>Pseudomonadati</taxon>
        <taxon>Pseudomonadota</taxon>
        <taxon>Gammaproteobacteria</taxon>
        <taxon>Alteromonadales</taxon>
        <taxon>Alteromonadaceae</taxon>
        <taxon>Fluctibacter</taxon>
    </lineage>
</organism>
<gene>
    <name evidence="3" type="ORF">OE749_16965</name>
</gene>
<reference evidence="3 4" key="1">
    <citation type="submission" date="2022-10" db="EMBL/GenBank/DDBJ databases">
        <title>Aestuariibacter sp. AA17 isolated from Montipora capitata coral fragment.</title>
        <authorList>
            <person name="Emsley S.A."/>
            <person name="Pfannmuller K.M."/>
            <person name="Loughran R.M."/>
            <person name="Shlafstein M."/>
            <person name="Papke E."/>
            <person name="Saw J.H."/>
            <person name="Ushijima B."/>
            <person name="Videau P."/>
        </authorList>
    </citation>
    <scope>NUCLEOTIDE SEQUENCE [LARGE SCALE GENOMIC DNA]</scope>
    <source>
        <strain evidence="3 4">AA17</strain>
    </source>
</reference>
<keyword evidence="4" id="KW-1185">Reference proteome</keyword>
<dbReference type="SMART" id="SM00028">
    <property type="entry name" value="TPR"/>
    <property type="match status" value="5"/>
</dbReference>
<evidence type="ECO:0000256" key="1">
    <source>
        <dbReference type="PROSITE-ProRule" id="PRU00339"/>
    </source>
</evidence>
<proteinExistence type="predicted"/>
<dbReference type="EMBL" id="JAOWKX010000010">
    <property type="protein sequence ID" value="MCV2886388.1"/>
    <property type="molecule type" value="Genomic_DNA"/>
</dbReference>
<name>A0ABT3ACH4_9ALTE</name>
<feature type="domain" description="CHAT" evidence="2">
    <location>
        <begin position="772"/>
        <end position="1051"/>
    </location>
</feature>
<comment type="caution">
    <text evidence="3">The sequence shown here is derived from an EMBL/GenBank/DDBJ whole genome shotgun (WGS) entry which is preliminary data.</text>
</comment>
<dbReference type="Proteomes" id="UP001652504">
    <property type="component" value="Unassembled WGS sequence"/>
</dbReference>
<evidence type="ECO:0000259" key="2">
    <source>
        <dbReference type="Pfam" id="PF12770"/>
    </source>
</evidence>
<protein>
    <submittedName>
        <fullName evidence="3">CHAT domain-containing tetratricopeptide repeat protein</fullName>
    </submittedName>
</protein>
<keyword evidence="1" id="KW-0802">TPR repeat</keyword>
<dbReference type="PANTHER" id="PTHR10098">
    <property type="entry name" value="RAPSYN-RELATED"/>
    <property type="match status" value="1"/>
</dbReference>
<feature type="repeat" description="TPR" evidence="1">
    <location>
        <begin position="368"/>
        <end position="401"/>
    </location>
</feature>
<accession>A0ABT3ACH4</accession>
<dbReference type="PANTHER" id="PTHR10098:SF108">
    <property type="entry name" value="TETRATRICOPEPTIDE REPEAT PROTEIN 28"/>
    <property type="match status" value="1"/>
</dbReference>
<dbReference type="InterPro" id="IPR019734">
    <property type="entry name" value="TPR_rpt"/>
</dbReference>
<dbReference type="PROSITE" id="PS50005">
    <property type="entry name" value="TPR"/>
    <property type="match status" value="1"/>
</dbReference>
<dbReference type="InterPro" id="IPR024983">
    <property type="entry name" value="CHAT_dom"/>
</dbReference>
<sequence length="1063" mass="118274">MRYLLSLWLFTASSWGMVCPETFKNWPLESEIILQPVGGVLVSQSEGDIVLRSPTGTVFDFPSKTANHEFALNHGSSSSRHPWCLYKKQIQNSNVLPAPIELIPLSSKDTSDLLEETNRLWQTKRKTARVTAAAILAGLFEKVHMQEGALRDFIAQNVAAAYFDIFEYQQALNFIEKSRPIYPIHTTTGQHLTVIESHIYLRQDRATEAEQKLSNLITQLEAQPLTRMVLNLRVQATSMLAEAKLILNKTMEAKALLDTAIVSLSKENLKSALSPDILATLYDNAGYLYIKLSNENTVRRPELLKKALDMEFEALASGLTGVSQTRKAILHSNIGWVFKSLGALDSAQRNYLIALSLLGDNDDEQRESVIYRNLGRTYLALGLYSKAIIYLKRAQELTYNQTPVWNARIDCFLGEAYLALRNQQQAAIAATRCLDFFSTTTSSADDLARALTLQFYLLKNEGSELTARDAIATRLFHVMGAITDNDVLANALQAKGEYQWMKSNASSALTTLSQAIDIAKTSADPTLAIKMQMHLTHKLIESKNVSQVEHTINETTASIIQTLSEIEPFELGPAWSGTVDGFFATVISYFIAQNSPQSIQKALETSELIRGINLKRAVFHERREVNENTQTTLDKISALSTQIISHQDTQYDSLSLALNIETDLLKLKHHSGPKSLSQREVEHYRSLTPHALPTDTVGITPLNAKEILSILSPSEMGVHYLVNQNTIGAFFVSSQTIEYKHIGSVDELSKLNDLALEAIASRSWSVADRLSELGKALFKQIDITRFDQIYIAPHQFLHNVPFSALYLEAFNASLGELASVTMLPSLSSKTLHKPRTSSAESFNVAVFTDPFISHSSGKENWLSSLPSLPWSKLEATHLKTLFGEESTVSFSGHRANRKHLLTQQSRNATILHIATHSYFNEESPLNVGFTLATEDEFGIKDPGFVTFSELSQYPFSNQLVMINGCQTALGINAHGEGLMSMARSFLSSGAENVVATLWPVSDRASLTFMAYFYDALSETGSVSEALARARSNMRNNRRFAHPFYWAAYTHYSITGIHTISIPD</sequence>